<name>A0A0V1KZA2_9BILA</name>
<keyword evidence="2" id="KW-1185">Reference proteome</keyword>
<accession>A0A0V1KZA2</accession>
<dbReference type="OrthoDB" id="6419477at2759"/>
<dbReference type="AlphaFoldDB" id="A0A0V1KZA2"/>
<comment type="caution">
    <text evidence="1">The sequence shown here is derived from an EMBL/GenBank/DDBJ whole genome shotgun (WGS) entry which is preliminary data.</text>
</comment>
<reference evidence="1 2" key="1">
    <citation type="submission" date="2015-05" db="EMBL/GenBank/DDBJ databases">
        <title>Evolution of Trichinella species and genotypes.</title>
        <authorList>
            <person name="Korhonen P.K."/>
            <person name="Edoardo P."/>
            <person name="Giuseppe L.R."/>
            <person name="Gasser R.B."/>
        </authorList>
    </citation>
    <scope>NUCLEOTIDE SEQUENCE [LARGE SCALE GENOMIC DNA]</scope>
    <source>
        <strain evidence="1">ISS10</strain>
    </source>
</reference>
<dbReference type="Proteomes" id="UP000054721">
    <property type="component" value="Unassembled WGS sequence"/>
</dbReference>
<dbReference type="EMBL" id="JYDW01000193">
    <property type="protein sequence ID" value="KRZ52439.1"/>
    <property type="molecule type" value="Genomic_DNA"/>
</dbReference>
<evidence type="ECO:0000313" key="1">
    <source>
        <dbReference type="EMBL" id="KRZ52439.1"/>
    </source>
</evidence>
<gene>
    <name evidence="1" type="ORF">T02_8303</name>
</gene>
<sequence length="198" mass="21932">MTVRLNRTVGASKFLTSNKELIGSFDYACDGNVHIVKLHDNAVANNWQTYSPLHAVKIAGGMSTKGSARQLAGYHQREEVILATVCKCHQRRDRSCLGHTLQGRAATFVTFRIPTAGDNVCCKQKCLTMKFGSVEPQLGGCLIPLIYVWTGSNTHFVNVHKGDAKCAGRIPRIYVANVIFSCMPKEEKGVCFQMYHRP</sequence>
<evidence type="ECO:0000313" key="2">
    <source>
        <dbReference type="Proteomes" id="UP000054721"/>
    </source>
</evidence>
<protein>
    <submittedName>
        <fullName evidence="1">Uncharacterized protein</fullName>
    </submittedName>
</protein>
<proteinExistence type="predicted"/>
<organism evidence="1 2">
    <name type="scientific">Trichinella nativa</name>
    <dbReference type="NCBI Taxonomy" id="6335"/>
    <lineage>
        <taxon>Eukaryota</taxon>
        <taxon>Metazoa</taxon>
        <taxon>Ecdysozoa</taxon>
        <taxon>Nematoda</taxon>
        <taxon>Enoplea</taxon>
        <taxon>Dorylaimia</taxon>
        <taxon>Trichinellida</taxon>
        <taxon>Trichinellidae</taxon>
        <taxon>Trichinella</taxon>
    </lineage>
</organism>